<dbReference type="GO" id="GO:0003964">
    <property type="term" value="F:RNA-directed DNA polymerase activity"/>
    <property type="evidence" value="ECO:0007669"/>
    <property type="project" value="UniProtKB-KW"/>
</dbReference>
<evidence type="ECO:0000256" key="6">
    <source>
        <dbReference type="ARBA" id="ARBA00022918"/>
    </source>
</evidence>
<keyword evidence="6" id="KW-0695">RNA-directed DNA polymerase</keyword>
<dbReference type="Gene3D" id="3.30.420.10">
    <property type="entry name" value="Ribonuclease H-like superfamily/Ribonuclease H"/>
    <property type="match status" value="1"/>
</dbReference>
<dbReference type="EMBL" id="JACSDZ010000023">
    <property type="protein sequence ID" value="KAF7380478.1"/>
    <property type="molecule type" value="Genomic_DNA"/>
</dbReference>
<dbReference type="AlphaFoldDB" id="A0A834MRP0"/>
<keyword evidence="3" id="KW-0540">Nuclease</keyword>
<dbReference type="SUPFAM" id="SSF53098">
    <property type="entry name" value="Ribonuclease H-like"/>
    <property type="match status" value="1"/>
</dbReference>
<evidence type="ECO:0000256" key="2">
    <source>
        <dbReference type="ARBA" id="ARBA00022695"/>
    </source>
</evidence>
<evidence type="ECO:0000256" key="3">
    <source>
        <dbReference type="ARBA" id="ARBA00022722"/>
    </source>
</evidence>
<evidence type="ECO:0000256" key="4">
    <source>
        <dbReference type="ARBA" id="ARBA00022759"/>
    </source>
</evidence>
<dbReference type="InterPro" id="IPR001584">
    <property type="entry name" value="Integrase_cat-core"/>
</dbReference>
<evidence type="ECO:0000259" key="7">
    <source>
        <dbReference type="PROSITE" id="PS50994"/>
    </source>
</evidence>
<dbReference type="GO" id="GO:0003676">
    <property type="term" value="F:nucleic acid binding"/>
    <property type="evidence" value="ECO:0007669"/>
    <property type="project" value="InterPro"/>
</dbReference>
<dbReference type="InterPro" id="IPR012337">
    <property type="entry name" value="RNaseH-like_sf"/>
</dbReference>
<evidence type="ECO:0000256" key="5">
    <source>
        <dbReference type="ARBA" id="ARBA00022801"/>
    </source>
</evidence>
<evidence type="ECO:0000313" key="9">
    <source>
        <dbReference type="Proteomes" id="UP000617340"/>
    </source>
</evidence>
<dbReference type="GO" id="GO:0015074">
    <property type="term" value="P:DNA integration"/>
    <property type="evidence" value="ECO:0007669"/>
    <property type="project" value="InterPro"/>
</dbReference>
<feature type="domain" description="Integrase catalytic" evidence="7">
    <location>
        <begin position="101"/>
        <end position="228"/>
    </location>
</feature>
<dbReference type="Pfam" id="PF17917">
    <property type="entry name" value="RT_RNaseH"/>
    <property type="match status" value="1"/>
</dbReference>
<evidence type="ECO:0000256" key="1">
    <source>
        <dbReference type="ARBA" id="ARBA00022679"/>
    </source>
</evidence>
<reference evidence="8" key="1">
    <citation type="journal article" date="2020" name="G3 (Bethesda)">
        <title>High-Quality Assemblies for Three Invasive Social Wasps from the &lt;i&gt;Vespula&lt;/i&gt; Genus.</title>
        <authorList>
            <person name="Harrop T.W.R."/>
            <person name="Guhlin J."/>
            <person name="McLaughlin G.M."/>
            <person name="Permina E."/>
            <person name="Stockwell P."/>
            <person name="Gilligan J."/>
            <person name="Le Lec M.F."/>
            <person name="Gruber M.A.M."/>
            <person name="Quinn O."/>
            <person name="Lovegrove M."/>
            <person name="Duncan E.J."/>
            <person name="Remnant E.J."/>
            <person name="Van Eeckhoven J."/>
            <person name="Graham B."/>
            <person name="Knapp R.A."/>
            <person name="Langford K.W."/>
            <person name="Kronenberg Z."/>
            <person name="Press M.O."/>
            <person name="Eacker S.M."/>
            <person name="Wilson-Rankin E.E."/>
            <person name="Purcell J."/>
            <person name="Lester P.J."/>
            <person name="Dearden P.K."/>
        </authorList>
    </citation>
    <scope>NUCLEOTIDE SEQUENCE</scope>
    <source>
        <strain evidence="8">Linc-1</strain>
    </source>
</reference>
<keyword evidence="2" id="KW-0548">Nucleotidyltransferase</keyword>
<dbReference type="InterPro" id="IPR041373">
    <property type="entry name" value="RT_RNaseH"/>
</dbReference>
<proteinExistence type="predicted"/>
<organism evidence="8 9">
    <name type="scientific">Vespula germanica</name>
    <name type="common">German yellow jacket</name>
    <name type="synonym">Paravespula germanica</name>
    <dbReference type="NCBI Taxonomy" id="30212"/>
    <lineage>
        <taxon>Eukaryota</taxon>
        <taxon>Metazoa</taxon>
        <taxon>Ecdysozoa</taxon>
        <taxon>Arthropoda</taxon>
        <taxon>Hexapoda</taxon>
        <taxon>Insecta</taxon>
        <taxon>Pterygota</taxon>
        <taxon>Neoptera</taxon>
        <taxon>Endopterygota</taxon>
        <taxon>Hymenoptera</taxon>
        <taxon>Apocrita</taxon>
        <taxon>Aculeata</taxon>
        <taxon>Vespoidea</taxon>
        <taxon>Vespidae</taxon>
        <taxon>Vespinae</taxon>
        <taxon>Vespula</taxon>
    </lineage>
</organism>
<keyword evidence="1" id="KW-0808">Transferase</keyword>
<dbReference type="PROSITE" id="PS50994">
    <property type="entry name" value="INTEGRASE"/>
    <property type="match status" value="1"/>
</dbReference>
<dbReference type="InterPro" id="IPR036397">
    <property type="entry name" value="RNaseH_sf"/>
</dbReference>
<keyword evidence="4" id="KW-0255">Endonuclease</keyword>
<sequence length="285" mass="33002">MKPEESKYANYELEILAIIKALSKLRVYLLRIPFKIDTDCRTFALTMKEKNMHASSALDIGPRKNRIRKHQSGKSIVLVDTLSRNPISFRSRNRILNATAASNTEDIDIRWIYKLSETEKDNEYIIHGGVLFKKQGRDAPGKRILDSSSFGYIHSASEIIGGFKRHATVFGNSRRIVSDRGTAFTSRDFEEYCKGETIEHIRIATGTPRGYGQVRRVNRTLISLLTKLAYPKKEKWHRLQYLNVMQHRSNVPFKIFFGINAHLYENLEVRDFSEKERVADFQSDR</sequence>
<name>A0A834MRP0_VESGE</name>
<keyword evidence="5" id="KW-0378">Hydrolase</keyword>
<protein>
    <recommendedName>
        <fullName evidence="7">Integrase catalytic domain-containing protein</fullName>
    </recommendedName>
</protein>
<evidence type="ECO:0000313" key="8">
    <source>
        <dbReference type="EMBL" id="KAF7380478.1"/>
    </source>
</evidence>
<keyword evidence="9" id="KW-1185">Reference proteome</keyword>
<dbReference type="PANTHER" id="PTHR37984">
    <property type="entry name" value="PROTEIN CBG26694"/>
    <property type="match status" value="1"/>
</dbReference>
<accession>A0A834MRP0</accession>
<dbReference type="GO" id="GO:0016787">
    <property type="term" value="F:hydrolase activity"/>
    <property type="evidence" value="ECO:0007669"/>
    <property type="project" value="UniProtKB-KW"/>
</dbReference>
<dbReference type="GO" id="GO:0004519">
    <property type="term" value="F:endonuclease activity"/>
    <property type="evidence" value="ECO:0007669"/>
    <property type="project" value="UniProtKB-KW"/>
</dbReference>
<gene>
    <name evidence="8" type="ORF">HZH68_016343</name>
</gene>
<comment type="caution">
    <text evidence="8">The sequence shown here is derived from an EMBL/GenBank/DDBJ whole genome shotgun (WGS) entry which is preliminary data.</text>
</comment>
<dbReference type="InterPro" id="IPR050951">
    <property type="entry name" value="Retrovirus_Pol_polyprotein"/>
</dbReference>
<dbReference type="Proteomes" id="UP000617340">
    <property type="component" value="Unassembled WGS sequence"/>
</dbReference>
<dbReference type="PANTHER" id="PTHR37984:SF5">
    <property type="entry name" value="PROTEIN NYNRIN-LIKE"/>
    <property type="match status" value="1"/>
</dbReference>